<accession>A0ABP6GMF4</accession>
<feature type="transmembrane region" description="Helical" evidence="7">
    <location>
        <begin position="22"/>
        <end position="46"/>
    </location>
</feature>
<dbReference type="RefSeq" id="WP_344450133.1">
    <property type="nucleotide sequence ID" value="NZ_BAAATZ010000007.1"/>
</dbReference>
<evidence type="ECO:0000256" key="1">
    <source>
        <dbReference type="ARBA" id="ARBA00004651"/>
    </source>
</evidence>
<dbReference type="PANTHER" id="PTHR42718:SF47">
    <property type="entry name" value="METHYL VIOLOGEN RESISTANCE PROTEIN SMVA"/>
    <property type="match status" value="1"/>
</dbReference>
<evidence type="ECO:0000256" key="6">
    <source>
        <dbReference type="ARBA" id="ARBA00023136"/>
    </source>
</evidence>
<feature type="transmembrane region" description="Helical" evidence="7">
    <location>
        <begin position="374"/>
        <end position="397"/>
    </location>
</feature>
<feature type="transmembrane region" description="Helical" evidence="7">
    <location>
        <begin position="177"/>
        <end position="198"/>
    </location>
</feature>
<feature type="transmembrane region" description="Helical" evidence="7">
    <location>
        <begin position="319"/>
        <end position="340"/>
    </location>
</feature>
<feature type="transmembrane region" description="Helical" evidence="7">
    <location>
        <begin position="148"/>
        <end position="171"/>
    </location>
</feature>
<dbReference type="EMBL" id="BAAATZ010000007">
    <property type="protein sequence ID" value="GAA2724226.1"/>
    <property type="molecule type" value="Genomic_DNA"/>
</dbReference>
<dbReference type="PROSITE" id="PS50850">
    <property type="entry name" value="MFS"/>
    <property type="match status" value="1"/>
</dbReference>
<feature type="transmembrane region" description="Helical" evidence="7">
    <location>
        <begin position="347"/>
        <end position="368"/>
    </location>
</feature>
<evidence type="ECO:0000256" key="5">
    <source>
        <dbReference type="ARBA" id="ARBA00022989"/>
    </source>
</evidence>
<protein>
    <submittedName>
        <fullName evidence="9">Quaternary ammonium compound efflux MFS transporter QacA</fullName>
    </submittedName>
</protein>
<dbReference type="CDD" id="cd17321">
    <property type="entry name" value="MFS_MMR_MDR_like"/>
    <property type="match status" value="1"/>
</dbReference>
<feature type="transmembrane region" description="Helical" evidence="7">
    <location>
        <begin position="210"/>
        <end position="229"/>
    </location>
</feature>
<organism evidence="9 10">
    <name type="scientific">Actinocorallia aurantiaca</name>
    <dbReference type="NCBI Taxonomy" id="46204"/>
    <lineage>
        <taxon>Bacteria</taxon>
        <taxon>Bacillati</taxon>
        <taxon>Actinomycetota</taxon>
        <taxon>Actinomycetes</taxon>
        <taxon>Streptosporangiales</taxon>
        <taxon>Thermomonosporaceae</taxon>
        <taxon>Actinocorallia</taxon>
    </lineage>
</organism>
<comment type="caution">
    <text evidence="9">The sequence shown here is derived from an EMBL/GenBank/DDBJ whole genome shotgun (WGS) entry which is preliminary data.</text>
</comment>
<name>A0ABP6GMF4_9ACTN</name>
<evidence type="ECO:0000259" key="8">
    <source>
        <dbReference type="PROSITE" id="PS50850"/>
    </source>
</evidence>
<keyword evidence="5 7" id="KW-1133">Transmembrane helix</keyword>
<feature type="transmembrane region" description="Helical" evidence="7">
    <location>
        <begin position="90"/>
        <end position="109"/>
    </location>
</feature>
<dbReference type="Pfam" id="PF07690">
    <property type="entry name" value="MFS_1"/>
    <property type="match status" value="1"/>
</dbReference>
<evidence type="ECO:0000256" key="2">
    <source>
        <dbReference type="ARBA" id="ARBA00022448"/>
    </source>
</evidence>
<evidence type="ECO:0000256" key="4">
    <source>
        <dbReference type="ARBA" id="ARBA00022692"/>
    </source>
</evidence>
<keyword evidence="3" id="KW-1003">Cell membrane</keyword>
<feature type="transmembrane region" description="Helical" evidence="7">
    <location>
        <begin position="115"/>
        <end position="136"/>
    </location>
</feature>
<dbReference type="InterPro" id="IPR005829">
    <property type="entry name" value="Sugar_transporter_CS"/>
</dbReference>
<dbReference type="Gene3D" id="1.20.1250.20">
    <property type="entry name" value="MFS general substrate transporter like domains"/>
    <property type="match status" value="1"/>
</dbReference>
<proteinExistence type="predicted"/>
<dbReference type="Proteomes" id="UP001501842">
    <property type="component" value="Unassembled WGS sequence"/>
</dbReference>
<comment type="subcellular location">
    <subcellularLocation>
        <location evidence="1">Cell membrane</location>
        <topology evidence="1">Multi-pass membrane protein</topology>
    </subcellularLocation>
</comment>
<feature type="transmembrane region" description="Helical" evidence="7">
    <location>
        <begin position="241"/>
        <end position="262"/>
    </location>
</feature>
<gene>
    <name evidence="9" type="primary">qac</name>
    <name evidence="9" type="ORF">GCM10010439_21320</name>
</gene>
<dbReference type="InterPro" id="IPR011701">
    <property type="entry name" value="MFS"/>
</dbReference>
<dbReference type="SUPFAM" id="SSF103473">
    <property type="entry name" value="MFS general substrate transporter"/>
    <property type="match status" value="1"/>
</dbReference>
<dbReference type="Gene3D" id="1.20.1720.10">
    <property type="entry name" value="Multidrug resistance protein D"/>
    <property type="match status" value="1"/>
</dbReference>
<feature type="transmembrane region" description="Helical" evidence="7">
    <location>
        <begin position="282"/>
        <end position="307"/>
    </location>
</feature>
<sequence length="529" mass="54216">MSVLGNEDSRAEAPELPSWRRWACLAVLSVSLLAVVMDMSVLNVALPDLAADLSPSATQQLWIVDVYSLVLAGLLVSMSALADRWGRKRLLLAGFGVFGAASLVVLAATTAEGVIAVRALLGVGGALIMPTTLSMVRTVFTDPAERATALGVWAAVSSLGIAVGPIVGGLLLEHFSWQAAFLVNVPLMAAGIAAGVWLLPESRASKPGRWDPLATALSIAGMASLVWAIKDLGERYADDGLANPVAWTVLAAALVALTWFVLRCLRRPDPLLDVRLFVHRAFTAGTLTALASMFAMAALLLLVAQWLQLVEGHSPLKAGVYLLPMAVGALLASPAAPMLAARIGVRVVLGGGLAIAGAGFLLLCLAPAPLSYPWVAASLALQGAGAGALAVASAVIMSGSPPDKAGSAAAIEETSYELGSVLGIAILGSVAAVVYRAHLTLDDLAAQAVRDGLPAPAVDEAADSARQSLGGAMEAASRAGLPDLAARAQEAFTDSLVRTGLLGGVSLLAFAAVVFALTPRDADPMHQQH</sequence>
<feature type="transmembrane region" description="Helical" evidence="7">
    <location>
        <begin position="500"/>
        <end position="518"/>
    </location>
</feature>
<dbReference type="InterPro" id="IPR020846">
    <property type="entry name" value="MFS_dom"/>
</dbReference>
<dbReference type="PANTHER" id="PTHR42718">
    <property type="entry name" value="MAJOR FACILITATOR SUPERFAMILY MULTIDRUG TRANSPORTER MFSC"/>
    <property type="match status" value="1"/>
</dbReference>
<evidence type="ECO:0000313" key="10">
    <source>
        <dbReference type="Proteomes" id="UP001501842"/>
    </source>
</evidence>
<feature type="domain" description="Major facilitator superfamily (MFS) profile" evidence="8">
    <location>
        <begin position="24"/>
        <end position="521"/>
    </location>
</feature>
<dbReference type="PROSITE" id="PS00216">
    <property type="entry name" value="SUGAR_TRANSPORT_1"/>
    <property type="match status" value="1"/>
</dbReference>
<reference evidence="10" key="1">
    <citation type="journal article" date="2019" name="Int. J. Syst. Evol. Microbiol.">
        <title>The Global Catalogue of Microorganisms (GCM) 10K type strain sequencing project: providing services to taxonomists for standard genome sequencing and annotation.</title>
        <authorList>
            <consortium name="The Broad Institute Genomics Platform"/>
            <consortium name="The Broad Institute Genome Sequencing Center for Infectious Disease"/>
            <person name="Wu L."/>
            <person name="Ma J."/>
        </authorList>
    </citation>
    <scope>NUCLEOTIDE SEQUENCE [LARGE SCALE GENOMIC DNA]</scope>
    <source>
        <strain evidence="10">JCM 8201</strain>
    </source>
</reference>
<evidence type="ECO:0000256" key="3">
    <source>
        <dbReference type="ARBA" id="ARBA00022475"/>
    </source>
</evidence>
<dbReference type="InterPro" id="IPR036259">
    <property type="entry name" value="MFS_trans_sf"/>
</dbReference>
<feature type="transmembrane region" description="Helical" evidence="7">
    <location>
        <begin position="66"/>
        <end position="83"/>
    </location>
</feature>
<evidence type="ECO:0000313" key="9">
    <source>
        <dbReference type="EMBL" id="GAA2724226.1"/>
    </source>
</evidence>
<keyword evidence="2" id="KW-0813">Transport</keyword>
<keyword evidence="6 7" id="KW-0472">Membrane</keyword>
<feature type="transmembrane region" description="Helical" evidence="7">
    <location>
        <begin position="418"/>
        <end position="437"/>
    </location>
</feature>
<keyword evidence="4 7" id="KW-0812">Transmembrane</keyword>
<dbReference type="PRINTS" id="PR01036">
    <property type="entry name" value="TCRTETB"/>
</dbReference>
<keyword evidence="10" id="KW-1185">Reference proteome</keyword>
<evidence type="ECO:0000256" key="7">
    <source>
        <dbReference type="SAM" id="Phobius"/>
    </source>
</evidence>